<reference evidence="1" key="1">
    <citation type="submission" date="2021-06" db="EMBL/GenBank/DDBJ databases">
        <authorList>
            <person name="Kallberg Y."/>
            <person name="Tangrot J."/>
            <person name="Rosling A."/>
        </authorList>
    </citation>
    <scope>NUCLEOTIDE SEQUENCE</scope>
    <source>
        <strain evidence="1">87-6 pot B 2015</strain>
    </source>
</reference>
<gene>
    <name evidence="1" type="ORF">FMOSSE_LOCUS15134</name>
</gene>
<feature type="non-terminal residue" evidence="1">
    <location>
        <position position="57"/>
    </location>
</feature>
<evidence type="ECO:0000313" key="1">
    <source>
        <dbReference type="EMBL" id="CAG8723003.1"/>
    </source>
</evidence>
<protein>
    <submittedName>
        <fullName evidence="1">11488_t:CDS:1</fullName>
    </submittedName>
</protein>
<evidence type="ECO:0000313" key="2">
    <source>
        <dbReference type="Proteomes" id="UP000789375"/>
    </source>
</evidence>
<organism evidence="1 2">
    <name type="scientific">Funneliformis mosseae</name>
    <name type="common">Endomycorrhizal fungus</name>
    <name type="synonym">Glomus mosseae</name>
    <dbReference type="NCBI Taxonomy" id="27381"/>
    <lineage>
        <taxon>Eukaryota</taxon>
        <taxon>Fungi</taxon>
        <taxon>Fungi incertae sedis</taxon>
        <taxon>Mucoromycota</taxon>
        <taxon>Glomeromycotina</taxon>
        <taxon>Glomeromycetes</taxon>
        <taxon>Glomerales</taxon>
        <taxon>Glomeraceae</taxon>
        <taxon>Funneliformis</taxon>
    </lineage>
</organism>
<comment type="caution">
    <text evidence="1">The sequence shown here is derived from an EMBL/GenBank/DDBJ whole genome shotgun (WGS) entry which is preliminary data.</text>
</comment>
<name>A0A9N9I6V1_FUNMO</name>
<proteinExistence type="predicted"/>
<dbReference type="Proteomes" id="UP000789375">
    <property type="component" value="Unassembled WGS sequence"/>
</dbReference>
<dbReference type="EMBL" id="CAJVPP010014079">
    <property type="protein sequence ID" value="CAG8723003.1"/>
    <property type="molecule type" value="Genomic_DNA"/>
</dbReference>
<accession>A0A9N9I6V1</accession>
<dbReference type="AlphaFoldDB" id="A0A9N9I6V1"/>
<keyword evidence="2" id="KW-1185">Reference proteome</keyword>
<sequence>MHDEIGQPKMEYDGILLYQTKHSYANPNTIWPNHAYLMNKNLEFKQLSYKEFIGVAC</sequence>